<protein>
    <submittedName>
        <fullName evidence="3">Putative disease resistance protein</fullName>
    </submittedName>
</protein>
<dbReference type="InterPro" id="IPR042197">
    <property type="entry name" value="Apaf_helical"/>
</dbReference>
<evidence type="ECO:0000256" key="1">
    <source>
        <dbReference type="ARBA" id="ARBA00022821"/>
    </source>
</evidence>
<dbReference type="GO" id="GO:0006952">
    <property type="term" value="P:defense response"/>
    <property type="evidence" value="ECO:0007669"/>
    <property type="project" value="UniProtKB-KW"/>
</dbReference>
<dbReference type="GO" id="GO:0043531">
    <property type="term" value="F:ADP binding"/>
    <property type="evidence" value="ECO:0007669"/>
    <property type="project" value="InterPro"/>
</dbReference>
<dbReference type="Gene3D" id="3.40.50.300">
    <property type="entry name" value="P-loop containing nucleotide triphosphate hydrolases"/>
    <property type="match status" value="1"/>
</dbReference>
<dbReference type="PANTHER" id="PTHR36766">
    <property type="entry name" value="PLANT BROAD-SPECTRUM MILDEW RESISTANCE PROTEIN RPW8"/>
    <property type="match status" value="1"/>
</dbReference>
<dbReference type="PANTHER" id="PTHR36766:SF30">
    <property type="entry name" value="TIR-NBS TYPE DISEASE RESISTANCE PROTEIN-RELATED"/>
    <property type="match status" value="1"/>
</dbReference>
<keyword evidence="1" id="KW-0611">Plant defense</keyword>
<feature type="domain" description="NB-ARC" evidence="2">
    <location>
        <begin position="79"/>
        <end position="253"/>
    </location>
</feature>
<name>A0A438H7G4_VITVI</name>
<reference evidence="3 4" key="1">
    <citation type="journal article" date="2018" name="PLoS Genet.">
        <title>Population sequencing reveals clonal diversity and ancestral inbreeding in the grapevine cultivar Chardonnay.</title>
        <authorList>
            <person name="Roach M.J."/>
            <person name="Johnson D.L."/>
            <person name="Bohlmann J."/>
            <person name="van Vuuren H.J."/>
            <person name="Jones S.J."/>
            <person name="Pretorius I.S."/>
            <person name="Schmidt S.A."/>
            <person name="Borneman A.R."/>
        </authorList>
    </citation>
    <scope>NUCLEOTIDE SEQUENCE [LARGE SCALE GENOMIC DNA]</scope>
    <source>
        <strain evidence="4">cv. Chardonnay</strain>
        <tissue evidence="3">Leaf</tissue>
    </source>
</reference>
<dbReference type="SUPFAM" id="SSF52540">
    <property type="entry name" value="P-loop containing nucleoside triphosphate hydrolases"/>
    <property type="match status" value="1"/>
</dbReference>
<dbReference type="AlphaFoldDB" id="A0A438H7G4"/>
<evidence type="ECO:0000313" key="4">
    <source>
        <dbReference type="Proteomes" id="UP000288805"/>
    </source>
</evidence>
<dbReference type="PRINTS" id="PR00364">
    <property type="entry name" value="DISEASERSIST"/>
</dbReference>
<dbReference type="Pfam" id="PF00931">
    <property type="entry name" value="NB-ARC"/>
    <property type="match status" value="1"/>
</dbReference>
<sequence length="300" mass="34522">MAEVVVSFVVEMLGIREVAHDAEDVMEGFILKVESRRSGVIQKIFTKLDKKNLSSTYRRRLQLRRTYSHMVEEDVVGLEERISELVDRLVRDDKCQLVSICGWVCLGKTTLARKVYHQGQVRSPLDGFAWAYISQQCQPKDVLQGILIYLTSAASSEKIEISHMREEELVKKLYQVQQEKKCLVILHEIWTTQARDNLRPAFPFGQAASKILLTTRNKDVAIHADPQGFLHEPWYLTEEQSWQLLQRKAMPSRRDPTDLTWKTLGTEMVRRCGGLPLALVVLGGLLATKKHTLKEWEKVH</sequence>
<accession>A0A438H7G4</accession>
<comment type="caution">
    <text evidence="3">The sequence shown here is derived from an EMBL/GenBank/DDBJ whole genome shotgun (WGS) entry which is preliminary data.</text>
</comment>
<evidence type="ECO:0000313" key="3">
    <source>
        <dbReference type="EMBL" id="RVW80500.1"/>
    </source>
</evidence>
<organism evidence="3 4">
    <name type="scientific">Vitis vinifera</name>
    <name type="common">Grape</name>
    <dbReference type="NCBI Taxonomy" id="29760"/>
    <lineage>
        <taxon>Eukaryota</taxon>
        <taxon>Viridiplantae</taxon>
        <taxon>Streptophyta</taxon>
        <taxon>Embryophyta</taxon>
        <taxon>Tracheophyta</taxon>
        <taxon>Spermatophyta</taxon>
        <taxon>Magnoliopsida</taxon>
        <taxon>eudicotyledons</taxon>
        <taxon>Gunneridae</taxon>
        <taxon>Pentapetalae</taxon>
        <taxon>rosids</taxon>
        <taxon>Vitales</taxon>
        <taxon>Vitaceae</taxon>
        <taxon>Viteae</taxon>
        <taxon>Vitis</taxon>
    </lineage>
</organism>
<dbReference type="Proteomes" id="UP000288805">
    <property type="component" value="Unassembled WGS sequence"/>
</dbReference>
<proteinExistence type="predicted"/>
<dbReference type="InterPro" id="IPR002182">
    <property type="entry name" value="NB-ARC"/>
</dbReference>
<gene>
    <name evidence="3" type="primary">VvCHDp000519_28</name>
    <name evidence="3" type="ORF">CK203_052852</name>
</gene>
<dbReference type="Gene3D" id="1.10.8.430">
    <property type="entry name" value="Helical domain of apoptotic protease-activating factors"/>
    <property type="match status" value="1"/>
</dbReference>
<evidence type="ECO:0000259" key="2">
    <source>
        <dbReference type="Pfam" id="PF00931"/>
    </source>
</evidence>
<dbReference type="FunFam" id="3.40.50.300:FF:001091">
    <property type="entry name" value="Probable disease resistance protein At1g61300"/>
    <property type="match status" value="1"/>
</dbReference>
<dbReference type="EMBL" id="QGNW01000265">
    <property type="protein sequence ID" value="RVW80500.1"/>
    <property type="molecule type" value="Genomic_DNA"/>
</dbReference>
<dbReference type="InterPro" id="IPR027417">
    <property type="entry name" value="P-loop_NTPase"/>
</dbReference>